<gene>
    <name evidence="2" type="ORF">VITISV_034308</name>
</gene>
<dbReference type="InterPro" id="IPR035897">
    <property type="entry name" value="Toll_tir_struct_dom_sf"/>
</dbReference>
<dbReference type="InterPro" id="IPR044974">
    <property type="entry name" value="Disease_R_plants"/>
</dbReference>
<dbReference type="PROSITE" id="PS50104">
    <property type="entry name" value="TIR"/>
    <property type="match status" value="1"/>
</dbReference>
<dbReference type="SUPFAM" id="SSF52200">
    <property type="entry name" value="Toll/Interleukin receptor TIR domain"/>
    <property type="match status" value="1"/>
</dbReference>
<reference evidence="2" key="1">
    <citation type="journal article" date="2007" name="PLoS ONE">
        <title>The first genome sequence of an elite grapevine cultivar (Pinot noir Vitis vinifera L.): coping with a highly heterozygous genome.</title>
        <authorList>
            <person name="Velasco R."/>
            <person name="Zharkikh A."/>
            <person name="Troggio M."/>
            <person name="Cartwright D.A."/>
            <person name="Cestaro A."/>
            <person name="Pruss D."/>
            <person name="Pindo M."/>
            <person name="FitzGerald L.M."/>
            <person name="Vezzulli S."/>
            <person name="Reid J."/>
            <person name="Malacarne G."/>
            <person name="Iliev D."/>
            <person name="Coppola G."/>
            <person name="Wardell B."/>
            <person name="Micheletti D."/>
            <person name="Macalma T."/>
            <person name="Facci M."/>
            <person name="Mitchell J.T."/>
            <person name="Perazzolli M."/>
            <person name="Eldredge G."/>
            <person name="Gatto P."/>
            <person name="Oyzerski R."/>
            <person name="Moretto M."/>
            <person name="Gutin N."/>
            <person name="Stefanini M."/>
            <person name="Chen Y."/>
            <person name="Segala C."/>
            <person name="Davenport C."/>
            <person name="Dematte L."/>
            <person name="Mraz A."/>
            <person name="Battilana J."/>
            <person name="Stormo K."/>
            <person name="Costa F."/>
            <person name="Tao Q."/>
            <person name="Si-Ammour A."/>
            <person name="Harkins T."/>
            <person name="Lackey A."/>
            <person name="Perbost C."/>
            <person name="Taillon B."/>
            <person name="Stella A."/>
            <person name="Solovyev V."/>
            <person name="Fawcett J.A."/>
            <person name="Sterck L."/>
            <person name="Vandepoele K."/>
            <person name="Grando S.M."/>
            <person name="Toppo S."/>
            <person name="Moser C."/>
            <person name="Lanchbury J."/>
            <person name="Bogden R."/>
            <person name="Skolnick M."/>
            <person name="Sgaramella V."/>
            <person name="Bhatnagar S.K."/>
            <person name="Fontana P."/>
            <person name="Gutin A."/>
            <person name="Van de Peer Y."/>
            <person name="Salamini F."/>
            <person name="Viola R."/>
        </authorList>
    </citation>
    <scope>NUCLEOTIDE SEQUENCE</scope>
</reference>
<dbReference type="InterPro" id="IPR000157">
    <property type="entry name" value="TIR_dom"/>
</dbReference>
<evidence type="ECO:0000313" key="2">
    <source>
        <dbReference type="EMBL" id="CAN66815.1"/>
    </source>
</evidence>
<dbReference type="SUPFAM" id="SSF52540">
    <property type="entry name" value="P-loop containing nucleoside triphosphate hydrolases"/>
    <property type="match status" value="1"/>
</dbReference>
<dbReference type="Gene3D" id="3.40.50.300">
    <property type="entry name" value="P-loop containing nucleotide triphosphate hydrolases"/>
    <property type="match status" value="1"/>
</dbReference>
<dbReference type="EMBL" id="AM428417">
    <property type="protein sequence ID" value="CAN66815.1"/>
    <property type="molecule type" value="Genomic_DNA"/>
</dbReference>
<proteinExistence type="predicted"/>
<dbReference type="Pfam" id="PF01582">
    <property type="entry name" value="TIR"/>
    <property type="match status" value="1"/>
</dbReference>
<dbReference type="PANTHER" id="PTHR11017">
    <property type="entry name" value="LEUCINE-RICH REPEAT-CONTAINING PROTEIN"/>
    <property type="match status" value="1"/>
</dbReference>
<dbReference type="Gene3D" id="3.40.50.10140">
    <property type="entry name" value="Toll/interleukin-1 receptor homology (TIR) domain"/>
    <property type="match status" value="1"/>
</dbReference>
<accession>A5AJV5</accession>
<name>A5AJV5_VITVI</name>
<dbReference type="PANTHER" id="PTHR11017:SF479">
    <property type="entry name" value="DISEASE RESISTANCE PROTEIN (TIR-NBS-LRR CLASS) FAMILY"/>
    <property type="match status" value="1"/>
</dbReference>
<evidence type="ECO:0000259" key="1">
    <source>
        <dbReference type="PROSITE" id="PS50104"/>
    </source>
</evidence>
<organism evidence="2">
    <name type="scientific">Vitis vinifera</name>
    <name type="common">Grape</name>
    <dbReference type="NCBI Taxonomy" id="29760"/>
    <lineage>
        <taxon>Eukaryota</taxon>
        <taxon>Viridiplantae</taxon>
        <taxon>Streptophyta</taxon>
        <taxon>Embryophyta</taxon>
        <taxon>Tracheophyta</taxon>
        <taxon>Spermatophyta</taxon>
        <taxon>Magnoliopsida</taxon>
        <taxon>eudicotyledons</taxon>
        <taxon>Gunneridae</taxon>
        <taxon>Pentapetalae</taxon>
        <taxon>rosids</taxon>
        <taxon>Vitales</taxon>
        <taxon>Vitaceae</taxon>
        <taxon>Viteae</taxon>
        <taxon>Vitis</taxon>
    </lineage>
</organism>
<sequence length="198" mass="22431">MAAAAASFSQRRYDVFLSFRGEDTRNNFTAHLDKELRAQGIDSFIIEEKLERGKAISSTLVAAIENSKLIMQLCFKYGKNESLLIQEIVKDILNKSLSTSIDDTKNPVGIGARIQEMEMQLCLESNDVQMVEIWGVGRTGKTTITKAIYRKISSQFEACSFFEKVKEELAKEGLIRLQHKFLSQLLEEENLNMKDSHG</sequence>
<dbReference type="GO" id="GO:0006952">
    <property type="term" value="P:defense response"/>
    <property type="evidence" value="ECO:0007669"/>
    <property type="project" value="InterPro"/>
</dbReference>
<dbReference type="AlphaFoldDB" id="A5AJV5"/>
<dbReference type="SMART" id="SM00255">
    <property type="entry name" value="TIR"/>
    <property type="match status" value="1"/>
</dbReference>
<dbReference type="GO" id="GO:0007165">
    <property type="term" value="P:signal transduction"/>
    <property type="evidence" value="ECO:0007669"/>
    <property type="project" value="InterPro"/>
</dbReference>
<feature type="domain" description="TIR" evidence="1">
    <location>
        <begin position="11"/>
        <end position="152"/>
    </location>
</feature>
<dbReference type="InterPro" id="IPR027417">
    <property type="entry name" value="P-loop_NTPase"/>
</dbReference>
<protein>
    <recommendedName>
        <fullName evidence="1">TIR domain-containing protein</fullName>
    </recommendedName>
</protein>